<dbReference type="SUPFAM" id="SSF56672">
    <property type="entry name" value="DNA/RNA polymerases"/>
    <property type="match status" value="1"/>
</dbReference>
<keyword evidence="4" id="KW-1185">Reference proteome</keyword>
<feature type="domain" description="Tf2-1-like SH3-like" evidence="2">
    <location>
        <begin position="93"/>
        <end position="138"/>
    </location>
</feature>
<keyword evidence="3" id="KW-0808">Transferase</keyword>
<dbReference type="Proteomes" id="UP000735302">
    <property type="component" value="Unassembled WGS sequence"/>
</dbReference>
<keyword evidence="3" id="KW-0548">Nucleotidyltransferase</keyword>
<dbReference type="InterPro" id="IPR050951">
    <property type="entry name" value="Retrovirus_Pol_polyprotein"/>
</dbReference>
<feature type="domain" description="Reverse transcriptase" evidence="1">
    <location>
        <begin position="277"/>
        <end position="376"/>
    </location>
</feature>
<dbReference type="PANTHER" id="PTHR37984:SF5">
    <property type="entry name" value="PROTEIN NYNRIN-LIKE"/>
    <property type="match status" value="1"/>
</dbReference>
<dbReference type="Gene3D" id="3.10.10.10">
    <property type="entry name" value="HIV Type 1 Reverse Transcriptase, subunit A, domain 1"/>
    <property type="match status" value="1"/>
</dbReference>
<dbReference type="PANTHER" id="PTHR37984">
    <property type="entry name" value="PROTEIN CBG26694"/>
    <property type="match status" value="1"/>
</dbReference>
<reference evidence="3 4" key="1">
    <citation type="journal article" date="2021" name="Elife">
        <title>Chloroplast acquisition without the gene transfer in kleptoplastic sea slugs, Plakobranchus ocellatus.</title>
        <authorList>
            <person name="Maeda T."/>
            <person name="Takahashi S."/>
            <person name="Yoshida T."/>
            <person name="Shimamura S."/>
            <person name="Takaki Y."/>
            <person name="Nagai Y."/>
            <person name="Toyoda A."/>
            <person name="Suzuki Y."/>
            <person name="Arimoto A."/>
            <person name="Ishii H."/>
            <person name="Satoh N."/>
            <person name="Nishiyama T."/>
            <person name="Hasebe M."/>
            <person name="Maruyama T."/>
            <person name="Minagawa J."/>
            <person name="Obokata J."/>
            <person name="Shigenobu S."/>
        </authorList>
    </citation>
    <scope>NUCLEOTIDE SEQUENCE [LARGE SCALE GENOMIC DNA]</scope>
</reference>
<dbReference type="GO" id="GO:0003964">
    <property type="term" value="F:RNA-directed DNA polymerase activity"/>
    <property type="evidence" value="ECO:0007669"/>
    <property type="project" value="UniProtKB-KW"/>
</dbReference>
<dbReference type="Gene3D" id="3.30.70.270">
    <property type="match status" value="1"/>
</dbReference>
<name>A0AAV3ZI27_9GAST</name>
<dbReference type="Pfam" id="PF24626">
    <property type="entry name" value="SH3_Tf2-1"/>
    <property type="match status" value="1"/>
</dbReference>
<gene>
    <name evidence="3" type="ORF">PoB_002055900</name>
</gene>
<proteinExistence type="predicted"/>
<dbReference type="EMBL" id="BLXT01002403">
    <property type="protein sequence ID" value="GFN94053.1"/>
    <property type="molecule type" value="Genomic_DNA"/>
</dbReference>
<evidence type="ECO:0000259" key="2">
    <source>
        <dbReference type="Pfam" id="PF24626"/>
    </source>
</evidence>
<keyword evidence="3" id="KW-0695">RNA-directed DNA polymerase</keyword>
<organism evidence="3 4">
    <name type="scientific">Plakobranchus ocellatus</name>
    <dbReference type="NCBI Taxonomy" id="259542"/>
    <lineage>
        <taxon>Eukaryota</taxon>
        <taxon>Metazoa</taxon>
        <taxon>Spiralia</taxon>
        <taxon>Lophotrochozoa</taxon>
        <taxon>Mollusca</taxon>
        <taxon>Gastropoda</taxon>
        <taxon>Heterobranchia</taxon>
        <taxon>Euthyneura</taxon>
        <taxon>Panpulmonata</taxon>
        <taxon>Sacoglossa</taxon>
        <taxon>Placobranchoidea</taxon>
        <taxon>Plakobranchidae</taxon>
        <taxon>Plakobranchus</taxon>
    </lineage>
</organism>
<sequence>MEHESTGFSPFFLLLGRKPRGPMALIADSLLTSAMAKPEFSYRYIHELHQCAREACHTARDALRLVQQKSRDRQLPRSALKVFSTNDPVLVLFPDANNKLLMRLRGPFKIIDRISSVTYRVQIDNRIVTLHVNLLRRYYPREVDNLESSTPEPKEALTFAAMSALIEEEDTTWVKPTVYTGPELNGQVDINPALSKERKEEVLSILKEFPDVLTSKPGCTPTSEHSIKLKTEEPIFVKQYPLPFSAKKVIEEEVRSMLDFGVIEPSTSPFCSPVVLVKKKDGSVRFCIDFRKLNAVTVLDATNIPNPEDLFVELRGSRMFTSCDLAKAYWQVPLDEASRPFTTFQTPMGLMQWVRMPFGLVTAPATFNRLMSVRPRLTRWALALQEFIFTVRAIAGVTNHHADVMSRLG</sequence>
<accession>A0AAV3ZI27</accession>
<dbReference type="AlphaFoldDB" id="A0AAV3ZI27"/>
<protein>
    <submittedName>
        <fullName evidence="3">Reverse transcriptase</fullName>
    </submittedName>
</protein>
<dbReference type="InterPro" id="IPR000477">
    <property type="entry name" value="RT_dom"/>
</dbReference>
<evidence type="ECO:0000259" key="1">
    <source>
        <dbReference type="Pfam" id="PF00078"/>
    </source>
</evidence>
<comment type="caution">
    <text evidence="3">The sequence shown here is derived from an EMBL/GenBank/DDBJ whole genome shotgun (WGS) entry which is preliminary data.</text>
</comment>
<evidence type="ECO:0000313" key="4">
    <source>
        <dbReference type="Proteomes" id="UP000735302"/>
    </source>
</evidence>
<dbReference type="Pfam" id="PF00078">
    <property type="entry name" value="RVT_1"/>
    <property type="match status" value="1"/>
</dbReference>
<dbReference type="CDD" id="cd01647">
    <property type="entry name" value="RT_LTR"/>
    <property type="match status" value="1"/>
</dbReference>
<dbReference type="InterPro" id="IPR056924">
    <property type="entry name" value="SH3_Tf2-1"/>
</dbReference>
<evidence type="ECO:0000313" key="3">
    <source>
        <dbReference type="EMBL" id="GFN94053.1"/>
    </source>
</evidence>
<dbReference type="InterPro" id="IPR043502">
    <property type="entry name" value="DNA/RNA_pol_sf"/>
</dbReference>
<dbReference type="InterPro" id="IPR043128">
    <property type="entry name" value="Rev_trsase/Diguanyl_cyclase"/>
</dbReference>